<reference evidence="1 2" key="1">
    <citation type="submission" date="2020-08" db="EMBL/GenBank/DDBJ databases">
        <title>Novel species isolated from subtropical streams in China.</title>
        <authorList>
            <person name="Lu H."/>
        </authorList>
    </citation>
    <scope>NUCLEOTIDE SEQUENCE [LARGE SCALE GENOMIC DNA]</scope>
    <source>
        <strain evidence="1 2">NL8W</strain>
    </source>
</reference>
<organism evidence="1 2">
    <name type="scientific">Undibacterium umbellatum</name>
    <dbReference type="NCBI Taxonomy" id="2762300"/>
    <lineage>
        <taxon>Bacteria</taxon>
        <taxon>Pseudomonadati</taxon>
        <taxon>Pseudomonadota</taxon>
        <taxon>Betaproteobacteria</taxon>
        <taxon>Burkholderiales</taxon>
        <taxon>Oxalobacteraceae</taxon>
        <taxon>Undibacterium</taxon>
    </lineage>
</organism>
<dbReference type="RefSeq" id="WP_186955897.1">
    <property type="nucleotide sequence ID" value="NZ_JACOFX010000016.1"/>
</dbReference>
<gene>
    <name evidence="1" type="ORF">H8L47_22730</name>
</gene>
<dbReference type="EMBL" id="JACOFX010000016">
    <property type="protein sequence ID" value="MBC3910386.1"/>
    <property type="molecule type" value="Genomic_DNA"/>
</dbReference>
<sequence>MSDSRNAARANVTWRGAIQVVPGQIVPARIVSFTSASIQMQCSAVLKEKQTYQMMMEVPKPGDASQRTQVVCKATCIYSILSGNEYRAAMKYFEVPAQHAALLAEWHG</sequence>
<comment type="caution">
    <text evidence="1">The sequence shown here is derived from an EMBL/GenBank/DDBJ whole genome shotgun (WGS) entry which is preliminary data.</text>
</comment>
<evidence type="ECO:0000313" key="1">
    <source>
        <dbReference type="EMBL" id="MBC3910386.1"/>
    </source>
</evidence>
<keyword evidence="2" id="KW-1185">Reference proteome</keyword>
<proteinExistence type="predicted"/>
<accession>A0ABR6ZF70</accession>
<protein>
    <submittedName>
        <fullName evidence="1">Uncharacterized protein</fullName>
    </submittedName>
</protein>
<dbReference type="Proteomes" id="UP000646911">
    <property type="component" value="Unassembled WGS sequence"/>
</dbReference>
<name>A0ABR6ZF70_9BURK</name>
<evidence type="ECO:0000313" key="2">
    <source>
        <dbReference type="Proteomes" id="UP000646911"/>
    </source>
</evidence>